<dbReference type="STRING" id="290398.Csal_1986"/>
<evidence type="ECO:0000256" key="2">
    <source>
        <dbReference type="ARBA" id="ARBA00005386"/>
    </source>
</evidence>
<dbReference type="RefSeq" id="WP_011507284.1">
    <property type="nucleotide sequence ID" value="NC_007963.1"/>
</dbReference>
<organism evidence="11 12">
    <name type="scientific">Chromohalobacter israelensis (strain ATCC BAA-138 / DSM 3043 / CIP 106854 / NCIMB 13768 / 1H11)</name>
    <name type="common">Chromohalobacter salexigens</name>
    <dbReference type="NCBI Taxonomy" id="290398"/>
    <lineage>
        <taxon>Bacteria</taxon>
        <taxon>Pseudomonadati</taxon>
        <taxon>Pseudomonadota</taxon>
        <taxon>Gammaproteobacteria</taxon>
        <taxon>Oceanospirillales</taxon>
        <taxon>Halomonadaceae</taxon>
        <taxon>Chromohalobacter</taxon>
    </lineage>
</organism>
<dbReference type="Gene3D" id="1.25.40.10">
    <property type="entry name" value="Tetratricopeptide repeat domain"/>
    <property type="match status" value="1"/>
</dbReference>
<dbReference type="GeneID" id="95336036"/>
<evidence type="ECO:0000256" key="7">
    <source>
        <dbReference type="ARBA" id="ARBA00022803"/>
    </source>
</evidence>
<evidence type="ECO:0000256" key="8">
    <source>
        <dbReference type="PROSITE-ProRule" id="PRU00339"/>
    </source>
</evidence>
<feature type="repeat" description="TPR" evidence="8">
    <location>
        <begin position="29"/>
        <end position="62"/>
    </location>
</feature>
<proteinExistence type="inferred from homology"/>
<protein>
    <recommendedName>
        <fullName evidence="3">protein O-GlcNAc transferase</fullName>
        <ecNumber evidence="3">2.4.1.255</ecNumber>
    </recommendedName>
</protein>
<evidence type="ECO:0000256" key="3">
    <source>
        <dbReference type="ARBA" id="ARBA00011970"/>
    </source>
</evidence>
<dbReference type="OrthoDB" id="255821at2"/>
<name>Q1QW20_CHRI1</name>
<dbReference type="Gene3D" id="3.40.50.11380">
    <property type="match status" value="1"/>
</dbReference>
<feature type="repeat" description="TPR" evidence="8">
    <location>
        <begin position="165"/>
        <end position="198"/>
    </location>
</feature>
<evidence type="ECO:0000256" key="6">
    <source>
        <dbReference type="ARBA" id="ARBA00022737"/>
    </source>
</evidence>
<comment type="similarity">
    <text evidence="2">Belongs to the glycosyltransferase 41 family. O-GlcNAc transferase subfamily.</text>
</comment>
<dbReference type="InterPro" id="IPR029489">
    <property type="entry name" value="OGT/SEC/SPY_C"/>
</dbReference>
<evidence type="ECO:0000313" key="12">
    <source>
        <dbReference type="Proteomes" id="UP000000239"/>
    </source>
</evidence>
<feature type="repeat" description="TPR" evidence="8">
    <location>
        <begin position="131"/>
        <end position="164"/>
    </location>
</feature>
<evidence type="ECO:0000256" key="4">
    <source>
        <dbReference type="ARBA" id="ARBA00022676"/>
    </source>
</evidence>
<evidence type="ECO:0000313" key="11">
    <source>
        <dbReference type="EMBL" id="ABE59338.1"/>
    </source>
</evidence>
<dbReference type="HOGENOM" id="CLU_253402_0_0_6"/>
<dbReference type="SUPFAM" id="SSF52540">
    <property type="entry name" value="P-loop containing nucleoside triphosphate hydrolases"/>
    <property type="match status" value="1"/>
</dbReference>
<comment type="pathway">
    <text evidence="1">Protein modification; protein glycosylation.</text>
</comment>
<keyword evidence="12" id="KW-1185">Reference proteome</keyword>
<dbReference type="Pfam" id="PF13181">
    <property type="entry name" value="TPR_8"/>
    <property type="match status" value="1"/>
</dbReference>
<evidence type="ECO:0000256" key="5">
    <source>
        <dbReference type="ARBA" id="ARBA00022679"/>
    </source>
</evidence>
<dbReference type="InterPro" id="IPR011990">
    <property type="entry name" value="TPR-like_helical_dom_sf"/>
</dbReference>
<evidence type="ECO:0000259" key="10">
    <source>
        <dbReference type="Pfam" id="PF13844"/>
    </source>
</evidence>
<feature type="region of interest" description="Disordered" evidence="9">
    <location>
        <begin position="1"/>
        <end position="29"/>
    </location>
</feature>
<dbReference type="SUPFAM" id="SSF53756">
    <property type="entry name" value="UDP-Glycosyltransferase/glycogen phosphorylase"/>
    <property type="match status" value="1"/>
</dbReference>
<dbReference type="KEGG" id="csa:Csal_1986"/>
<dbReference type="PANTHER" id="PTHR44835">
    <property type="entry name" value="UDP-N-ACETYLGLUCOSAMINE--PEPTIDE N-ACETYLGLUCOSAMINYLTRANSFERASE SPINDLY-RELATED"/>
    <property type="match status" value="1"/>
</dbReference>
<dbReference type="EMBL" id="CP000285">
    <property type="protein sequence ID" value="ABE59338.1"/>
    <property type="molecule type" value="Genomic_DNA"/>
</dbReference>
<dbReference type="Gene3D" id="3.40.50.2000">
    <property type="entry name" value="Glycogen Phosphorylase B"/>
    <property type="match status" value="1"/>
</dbReference>
<dbReference type="GO" id="GO:0097363">
    <property type="term" value="F:protein O-acetylglucosaminyltransferase activity"/>
    <property type="evidence" value="ECO:0007669"/>
    <property type="project" value="UniProtKB-EC"/>
</dbReference>
<reference evidence="11 12" key="1">
    <citation type="journal article" date="2011" name="Stand. Genomic Sci.">
        <title>Complete genome sequence of the halophilic and highly halotolerant Chromohalobacter salexigens type strain (1H11(T)).</title>
        <authorList>
            <person name="Copeland A."/>
            <person name="O'Connor K."/>
            <person name="Lucas S."/>
            <person name="Lapidus A."/>
            <person name="Berry K.W."/>
            <person name="Detter J.C."/>
            <person name="Del Rio T.G."/>
            <person name="Hammon N."/>
            <person name="Dalin E."/>
            <person name="Tice H."/>
            <person name="Pitluck S."/>
            <person name="Bruce D."/>
            <person name="Goodwin L."/>
            <person name="Han C."/>
            <person name="Tapia R."/>
            <person name="Saunders E."/>
            <person name="Schmutz J."/>
            <person name="Brettin T."/>
            <person name="Larimer F."/>
            <person name="Land M."/>
            <person name="Hauser L."/>
            <person name="Vargas C."/>
            <person name="Nieto J.J."/>
            <person name="Kyrpides N.C."/>
            <person name="Ivanova N."/>
            <person name="Goker M."/>
            <person name="Klenk H.P."/>
            <person name="Csonka L.N."/>
            <person name="Woyke T."/>
        </authorList>
    </citation>
    <scope>NUCLEOTIDE SEQUENCE [LARGE SCALE GENOMIC DNA]</scope>
    <source>
        <strain evidence="12">ATCC BAA-138 / DSM 3043 / CIP 106854 / NCIMB 13768 / 1H11</strain>
    </source>
</reference>
<dbReference type="eggNOG" id="COG0457">
    <property type="taxonomic scope" value="Bacteria"/>
</dbReference>
<dbReference type="InterPro" id="IPR051939">
    <property type="entry name" value="Glycosyltr_41/O-GlcNAc_trsf"/>
</dbReference>
<dbReference type="Pfam" id="PF13844">
    <property type="entry name" value="Glyco_transf_41"/>
    <property type="match status" value="2"/>
</dbReference>
<dbReference type="InterPro" id="IPR027417">
    <property type="entry name" value="P-loop_NTPase"/>
</dbReference>
<feature type="domain" description="O-GlcNAc transferase C-terminal" evidence="10">
    <location>
        <begin position="249"/>
        <end position="412"/>
    </location>
</feature>
<dbReference type="EC" id="2.4.1.255" evidence="3"/>
<gene>
    <name evidence="11" type="ordered locus">Csal_1986</name>
</gene>
<dbReference type="SMART" id="SM00028">
    <property type="entry name" value="TPR"/>
    <property type="match status" value="5"/>
</dbReference>
<evidence type="ECO:0000256" key="1">
    <source>
        <dbReference type="ARBA" id="ARBA00004922"/>
    </source>
</evidence>
<accession>Q1QW20</accession>
<dbReference type="PROSITE" id="PS50005">
    <property type="entry name" value="TPR"/>
    <property type="match status" value="4"/>
</dbReference>
<dbReference type="eggNOG" id="COG3914">
    <property type="taxonomic scope" value="Bacteria"/>
</dbReference>
<evidence type="ECO:0000256" key="9">
    <source>
        <dbReference type="SAM" id="MobiDB-lite"/>
    </source>
</evidence>
<dbReference type="Proteomes" id="UP000000239">
    <property type="component" value="Chromosome"/>
</dbReference>
<keyword evidence="7 8" id="KW-0802">TPR repeat</keyword>
<dbReference type="PANTHER" id="PTHR44835:SF1">
    <property type="entry name" value="PROTEIN O-GLCNAC TRANSFERASE"/>
    <property type="match status" value="1"/>
</dbReference>
<dbReference type="CAZy" id="GT41">
    <property type="family name" value="Glycosyltransferase Family 41"/>
</dbReference>
<feature type="repeat" description="TPR" evidence="8">
    <location>
        <begin position="63"/>
        <end position="96"/>
    </location>
</feature>
<feature type="domain" description="O-GlcNAc transferase C-terminal" evidence="10">
    <location>
        <begin position="422"/>
        <end position="596"/>
    </location>
</feature>
<dbReference type="SUPFAM" id="SSF48452">
    <property type="entry name" value="TPR-like"/>
    <property type="match status" value="1"/>
</dbReference>
<dbReference type="Pfam" id="PF13469">
    <property type="entry name" value="Sulfotransfer_3"/>
    <property type="match status" value="1"/>
</dbReference>
<keyword evidence="5 11" id="KW-0808">Transferase</keyword>
<sequence length="1415" mass="160998">MSKKRHSSSTNKLTLPQARKQVQRHPTDPDAWLTLGKLQAGQKEFYDAKASLEKARELRPNHHEQEEWLGYVAHKQHRLQDALQHLQDALELAPNSAFGLATLSYLYLDMGKPYKSIEYAKKAWQFSPKSLRVLDSLANSLSALYRYNEALDIYDQLIKLTPSSYIPWNSAGNMYRELGLLNKAYRCYQKASALAPHNAIPYSNHLTALHYDPRASRTEIAAFAKSWEKRFAPEKSALSPRPARVDKSYQRHLKVGLLSDGLRNHPVGKMIVRCLENIPPNQMTLVAYSSSEIDDALTRRIKNQTHTWYPIRHLNDDDLVQQIRDDEIDVLIDLSGHNAGTRMRAIAMQPAPLLVKWVGGLINTTGVQAIDYLISDHVETPGGEDEYYTEKLIRLPDDYIVFDPPAKLPALRELPAKRNGYITLACFNNPTKLNDVTLKQWAGIMHELPDSRLMLKGRPYTSESFCERLYATLEAAGIARERLIIEGPGSNYEMLDAYNRADIALDPWPYSGGLTTCEAFIMGVPVVTLPGPTFAGRHSATHLVHAGMPELVVNSWDEYRARVIELASDLESLGTIRQHLRDVLLQSPVCDGPRFAKHFTDAMRAIWQRYCDDKAPASLTFNKEGEARFEDEDVPVEIHYAEAPEDDSTFQWQFDGKLIAVDNGGQLLESDVVRQLLQKEALELIAFDPSSQAPDTSLKQHKGVHYYPNATLGDGQPGQLHACLDPKLSASLAPLDDEYQPEAIRKGSQVLTRLPLNTIALDSIQGLPAIDWLVLDGLNDASAILDNGTQALKDTLLLQVKVAFQPTHERQPNLAEIQHWASRNGFRLYRLHEPQHRSHLPEEVPEAQRQATELTSADALLLPSYARMEALSDNQRMRLAFLLHSIYGIKDITYNLLENSEDQKSLSYLHAEGLKKIFPTTEGKNEKYSANESQILDKTIFVVGCGHSGTTLMASLLGAHPEVHTIPRETYWFLNNPNLNNEYYQEKRKSRREGKSIVCEKTPRHIYKIKEIKEKFPNAQIIAMTRDSKDVVSSLKKRSGNFEHSVQRWISDNKALLEFKNESWIKLVKYENLVTRKESVVHEILSFLDLTYTEEVFDFHKKNYKWFGIEDAKKTDGRGEENHISLRSWQMTQPIHDNRGVWKKGLSKKEVAIVDAKCKNLEKTLDFTKESTSEKGKIKVFGDSHIQSIQNINKNSNEESLLVHVIHGATILGLGKRKSTLETRKKITNSLNPNDFVTLGFGQVDLELGFYYRKIIKKERISPNYFFDLLIENYKRFIIEIKNNCAGVVIKGVNLPVLKEHDAAVSYVSRIITENISCDTTKHSLLAELRSKYDSYESRAIFALELNKKIKGLAKDTQCEYFDINSYISKESTNEVDNKYIPENIDHHILVSEDLRSYTVQLIEEKVRQLIAKKK</sequence>
<keyword evidence="4" id="KW-0328">Glycosyltransferase</keyword>
<dbReference type="Gene3D" id="3.40.50.300">
    <property type="entry name" value="P-loop containing nucleotide triphosphate hydrolases"/>
    <property type="match status" value="1"/>
</dbReference>
<keyword evidence="6" id="KW-0677">Repeat</keyword>
<dbReference type="InterPro" id="IPR019734">
    <property type="entry name" value="TPR_rpt"/>
</dbReference>